<proteinExistence type="predicted"/>
<evidence type="ECO:0000256" key="1">
    <source>
        <dbReference type="SAM" id="MobiDB-lite"/>
    </source>
</evidence>
<reference evidence="2" key="1">
    <citation type="journal article" date="2020" name="New Phytol.">
        <title>Comparative genomics reveals dynamic genome evolution in host specialist ectomycorrhizal fungi.</title>
        <authorList>
            <person name="Lofgren L.A."/>
            <person name="Nguyen N.H."/>
            <person name="Vilgalys R."/>
            <person name="Ruytinx J."/>
            <person name="Liao H.L."/>
            <person name="Branco S."/>
            <person name="Kuo A."/>
            <person name="LaButti K."/>
            <person name="Lipzen A."/>
            <person name="Andreopoulos W."/>
            <person name="Pangilinan J."/>
            <person name="Riley R."/>
            <person name="Hundley H."/>
            <person name="Na H."/>
            <person name="Barry K."/>
            <person name="Grigoriev I.V."/>
            <person name="Stajich J.E."/>
            <person name="Kennedy P.G."/>
        </authorList>
    </citation>
    <scope>NUCLEOTIDE SEQUENCE</scope>
    <source>
        <strain evidence="2">FC423</strain>
    </source>
</reference>
<sequence length="523" mass="58748">MSTLTLANTSHACHTPHRHYETKTNTTLQGTPQTMTWKPKTENGHPNHYLVKSATPVFRPLGIGTESTTITSESKTSLPLGIRETEKNKILKLPQASAVAMVPANPLFDHDHDNDLHRSNHHLTSNGRRILKEIIKGNSQTGHVMEFHSVEAREYNMLQSMLEERGRVKPRHVHYSVSGDRVLLVDMPNTIHEAPFSKLKDSFVSTLKLLSYNHKLICSDVNMNLVSEIPGRSVTPDMSITMMKAKGLVNELLLPLIRECACSITVASTLDRMGRIIGANPEVAVAILAIVREVKPYQSPREGSIASETLSTSERPMPRNQFVTEEVPLGEPVKIAGYDWCYLSSVEYMVWIKPDGEAQINLDDHDDEHMARGMLFPEISMDAVMNMIQRGLEKAKDMFVDFTQRLDETVDVTPLEEAQVTFSIDWDDAVSSLNGAVQSTSYARYVAWHNNIKVETEPQEIKAGKCTRDPSYSPSLSESLGSDDADFQESSTISRGHPKRKQRPVSQPPPRKSEFNIRKHRIY</sequence>
<dbReference type="OrthoDB" id="2684767at2759"/>
<dbReference type="GeneID" id="64703712"/>
<gene>
    <name evidence="2" type="ORF">F5147DRAFT_773331</name>
</gene>
<dbReference type="RefSeq" id="XP_041293239.1">
    <property type="nucleotide sequence ID" value="XM_041441453.1"/>
</dbReference>
<protein>
    <submittedName>
        <fullName evidence="2">Uncharacterized protein</fullName>
    </submittedName>
</protein>
<feature type="compositionally biased region" description="Low complexity" evidence="1">
    <location>
        <begin position="469"/>
        <end position="480"/>
    </location>
</feature>
<accession>A0A9P7F913</accession>
<evidence type="ECO:0000313" key="3">
    <source>
        <dbReference type="Proteomes" id="UP000823399"/>
    </source>
</evidence>
<keyword evidence="3" id="KW-1185">Reference proteome</keyword>
<dbReference type="AlphaFoldDB" id="A0A9P7F913"/>
<dbReference type="Proteomes" id="UP000823399">
    <property type="component" value="Unassembled WGS sequence"/>
</dbReference>
<feature type="region of interest" description="Disordered" evidence="1">
    <location>
        <begin position="461"/>
        <end position="523"/>
    </location>
</feature>
<evidence type="ECO:0000313" key="2">
    <source>
        <dbReference type="EMBL" id="KAG2108996.1"/>
    </source>
</evidence>
<name>A0A9P7F913_9AGAM</name>
<comment type="caution">
    <text evidence="2">The sequence shown here is derived from an EMBL/GenBank/DDBJ whole genome shotgun (WGS) entry which is preliminary data.</text>
</comment>
<organism evidence="2 3">
    <name type="scientific">Suillus discolor</name>
    <dbReference type="NCBI Taxonomy" id="1912936"/>
    <lineage>
        <taxon>Eukaryota</taxon>
        <taxon>Fungi</taxon>
        <taxon>Dikarya</taxon>
        <taxon>Basidiomycota</taxon>
        <taxon>Agaricomycotina</taxon>
        <taxon>Agaricomycetes</taxon>
        <taxon>Agaricomycetidae</taxon>
        <taxon>Boletales</taxon>
        <taxon>Suillineae</taxon>
        <taxon>Suillaceae</taxon>
        <taxon>Suillus</taxon>
    </lineage>
</organism>
<dbReference type="EMBL" id="JABBWM010000025">
    <property type="protein sequence ID" value="KAG2108996.1"/>
    <property type="molecule type" value="Genomic_DNA"/>
</dbReference>